<comment type="subcellular location">
    <subcellularLocation>
        <location evidence="1">Virion</location>
    </subcellularLocation>
</comment>
<keyword evidence="4" id="KW-1185">Reference proteome</keyword>
<dbReference type="Gene3D" id="3.30.2400.10">
    <property type="entry name" value="Major capsid protein gp5"/>
    <property type="match status" value="1"/>
</dbReference>
<proteinExistence type="predicted"/>
<evidence type="ECO:0000313" key="4">
    <source>
        <dbReference type="Proteomes" id="UP001161391"/>
    </source>
</evidence>
<dbReference type="RefSeq" id="WP_284387471.1">
    <property type="nucleotide sequence ID" value="NZ_BSNK01000001.1"/>
</dbReference>
<evidence type="ECO:0000256" key="1">
    <source>
        <dbReference type="ARBA" id="ARBA00004328"/>
    </source>
</evidence>
<accession>A0ABQ5V7C9</accession>
<sequence length="387" mass="41947">MTITTLETKMMNPDQSDDFAATFAAFRDANDERLAEIEKKNITDPLLEAKVDRINRRLETLSVSLSQPALQSARDETKSAWSRFIRSGDETALNEAKSLSSTDGDGGYVAPVETESRIDAVLTEASPFRRIATVRKIGSGQFRKPVSTTSAIAGWAGETDARPETTAPTLALLDFPAGELYAMPAATQALLDDSVADVDAWLAEEVRDVFAAQETAAFVSGDGVNKPRGILSYQAGTDALSAITTGTANGFTPSDQYDTLMDLIYTPKSHYRPGASFVMNRRTLSEIRKIKDVDGNYVWTPGAEAGQPSQLLGYAVTEAEDMPDMNTGGFAVAFGDFRRGYLIADRQGVRVLRDPYSAKPYVLFYTTKRVGGGVQDKDAIALLEFAA</sequence>
<organism evidence="3 4">
    <name type="scientific">Algimonas ampicilliniresistens</name>
    <dbReference type="NCBI Taxonomy" id="1298735"/>
    <lineage>
        <taxon>Bacteria</taxon>
        <taxon>Pseudomonadati</taxon>
        <taxon>Pseudomonadota</taxon>
        <taxon>Alphaproteobacteria</taxon>
        <taxon>Maricaulales</taxon>
        <taxon>Robiginitomaculaceae</taxon>
        <taxon>Algimonas</taxon>
    </lineage>
</organism>
<protein>
    <submittedName>
        <fullName evidence="3">Phage capsid protein</fullName>
    </submittedName>
</protein>
<dbReference type="InterPro" id="IPR054612">
    <property type="entry name" value="Phage_capsid-like_C"/>
</dbReference>
<feature type="domain" description="Phage capsid-like C-terminal" evidence="2">
    <location>
        <begin position="106"/>
        <end position="385"/>
    </location>
</feature>
<evidence type="ECO:0000313" key="3">
    <source>
        <dbReference type="EMBL" id="GLQ22763.1"/>
    </source>
</evidence>
<dbReference type="NCBIfam" id="TIGR01554">
    <property type="entry name" value="major_cap_HK97"/>
    <property type="match status" value="1"/>
</dbReference>
<dbReference type="Pfam" id="PF05065">
    <property type="entry name" value="Phage_capsid"/>
    <property type="match status" value="1"/>
</dbReference>
<gene>
    <name evidence="3" type="ORF">GCM10007853_06370</name>
</gene>
<reference evidence="3" key="2">
    <citation type="submission" date="2023-01" db="EMBL/GenBank/DDBJ databases">
        <title>Draft genome sequence of Algimonas ampicilliniresistens strain NBRC 108219.</title>
        <authorList>
            <person name="Sun Q."/>
            <person name="Mori K."/>
        </authorList>
    </citation>
    <scope>NUCLEOTIDE SEQUENCE</scope>
    <source>
        <strain evidence="3">NBRC 108219</strain>
    </source>
</reference>
<comment type="caution">
    <text evidence="3">The sequence shown here is derived from an EMBL/GenBank/DDBJ whole genome shotgun (WGS) entry which is preliminary data.</text>
</comment>
<name>A0ABQ5V7C9_9PROT</name>
<dbReference type="SUPFAM" id="SSF56563">
    <property type="entry name" value="Major capsid protein gp5"/>
    <property type="match status" value="1"/>
</dbReference>
<reference evidence="3" key="1">
    <citation type="journal article" date="2014" name="Int. J. Syst. Evol. Microbiol.">
        <title>Complete genome of a new Firmicutes species belonging to the dominant human colonic microbiota ('Ruminococcus bicirculans') reveals two chromosomes and a selective capacity to utilize plant glucans.</title>
        <authorList>
            <consortium name="NISC Comparative Sequencing Program"/>
            <person name="Wegmann U."/>
            <person name="Louis P."/>
            <person name="Goesmann A."/>
            <person name="Henrissat B."/>
            <person name="Duncan S.H."/>
            <person name="Flint H.J."/>
        </authorList>
    </citation>
    <scope>NUCLEOTIDE SEQUENCE</scope>
    <source>
        <strain evidence="3">NBRC 108219</strain>
    </source>
</reference>
<dbReference type="Proteomes" id="UP001161391">
    <property type="component" value="Unassembled WGS sequence"/>
</dbReference>
<dbReference type="EMBL" id="BSNK01000001">
    <property type="protein sequence ID" value="GLQ22763.1"/>
    <property type="molecule type" value="Genomic_DNA"/>
</dbReference>
<dbReference type="Gene3D" id="3.30.2320.10">
    <property type="entry name" value="hypothetical protein PF0899 domain"/>
    <property type="match status" value="1"/>
</dbReference>
<dbReference type="InterPro" id="IPR024455">
    <property type="entry name" value="Phage_capsid"/>
</dbReference>
<evidence type="ECO:0000259" key="2">
    <source>
        <dbReference type="Pfam" id="PF05065"/>
    </source>
</evidence>